<keyword evidence="1" id="KW-0544">Nucleosome core</keyword>
<comment type="caution">
    <text evidence="4">The sequence shown here is derived from an EMBL/GenBank/DDBJ whole genome shotgun (WGS) entry which is preliminary data.</text>
</comment>
<dbReference type="GO" id="GO:0030527">
    <property type="term" value="F:structural constituent of chromatin"/>
    <property type="evidence" value="ECO:0007669"/>
    <property type="project" value="InterPro"/>
</dbReference>
<accession>A0A8T2RYB4</accession>
<keyword evidence="1" id="KW-0539">Nucleus</keyword>
<evidence type="ECO:0000256" key="2">
    <source>
        <dbReference type="SAM" id="MobiDB-lite"/>
    </source>
</evidence>
<dbReference type="PANTHER" id="PTHR23430">
    <property type="entry name" value="HISTONE H2A"/>
    <property type="match status" value="1"/>
</dbReference>
<dbReference type="AlphaFoldDB" id="A0A8T2RYB4"/>
<reference evidence="4 5" key="1">
    <citation type="submission" date="2021-08" db="EMBL/GenBank/DDBJ databases">
        <title>WGS assembly of Ceratopteris richardii.</title>
        <authorList>
            <person name="Marchant D.B."/>
            <person name="Chen G."/>
            <person name="Jenkins J."/>
            <person name="Shu S."/>
            <person name="Leebens-Mack J."/>
            <person name="Grimwood J."/>
            <person name="Schmutz J."/>
            <person name="Soltis P."/>
            <person name="Soltis D."/>
            <person name="Chen Z.-H."/>
        </authorList>
    </citation>
    <scope>NUCLEOTIDE SEQUENCE [LARGE SCALE GENOMIC DNA]</scope>
    <source>
        <strain evidence="4">Whitten #5841</strain>
        <tissue evidence="4">Leaf</tissue>
    </source>
</reference>
<dbReference type="Proteomes" id="UP000825935">
    <property type="component" value="Chromosome 23"/>
</dbReference>
<dbReference type="InterPro" id="IPR009072">
    <property type="entry name" value="Histone-fold"/>
</dbReference>
<dbReference type="Pfam" id="PF16211">
    <property type="entry name" value="Histone_H2A_C"/>
    <property type="match status" value="1"/>
</dbReference>
<dbReference type="GO" id="GO:0000786">
    <property type="term" value="C:nucleosome"/>
    <property type="evidence" value="ECO:0007669"/>
    <property type="project" value="UniProtKB-KW"/>
</dbReference>
<evidence type="ECO:0000256" key="1">
    <source>
        <dbReference type="RuleBase" id="RU003767"/>
    </source>
</evidence>
<comment type="subcellular location">
    <subcellularLocation>
        <location evidence="1">Nucleus</location>
    </subcellularLocation>
</comment>
<dbReference type="GO" id="GO:0003677">
    <property type="term" value="F:DNA binding"/>
    <property type="evidence" value="ECO:0007669"/>
    <property type="project" value="UniProtKB-KW"/>
</dbReference>
<keyword evidence="1" id="KW-0238">DNA-binding</keyword>
<dbReference type="GO" id="GO:0046982">
    <property type="term" value="F:protein heterodimerization activity"/>
    <property type="evidence" value="ECO:0007669"/>
    <property type="project" value="InterPro"/>
</dbReference>
<comment type="similarity">
    <text evidence="1">Belongs to the histone H2A family.</text>
</comment>
<dbReference type="CDD" id="cd00074">
    <property type="entry name" value="HFD_H2A"/>
    <property type="match status" value="1"/>
</dbReference>
<dbReference type="SMART" id="SM00414">
    <property type="entry name" value="H2A"/>
    <property type="match status" value="1"/>
</dbReference>
<dbReference type="OrthoDB" id="9421954at2759"/>
<evidence type="ECO:0000259" key="3">
    <source>
        <dbReference type="Pfam" id="PF16211"/>
    </source>
</evidence>
<feature type="region of interest" description="Disordered" evidence="2">
    <location>
        <begin position="113"/>
        <end position="133"/>
    </location>
</feature>
<organism evidence="4 5">
    <name type="scientific">Ceratopteris richardii</name>
    <name type="common">Triangle waterfern</name>
    <dbReference type="NCBI Taxonomy" id="49495"/>
    <lineage>
        <taxon>Eukaryota</taxon>
        <taxon>Viridiplantae</taxon>
        <taxon>Streptophyta</taxon>
        <taxon>Embryophyta</taxon>
        <taxon>Tracheophyta</taxon>
        <taxon>Polypodiopsida</taxon>
        <taxon>Polypodiidae</taxon>
        <taxon>Polypodiales</taxon>
        <taxon>Pteridineae</taxon>
        <taxon>Pteridaceae</taxon>
        <taxon>Parkerioideae</taxon>
        <taxon>Ceratopteris</taxon>
    </lineage>
</organism>
<keyword evidence="5" id="KW-1185">Reference proteome</keyword>
<feature type="domain" description="Histone H2A C-terminal" evidence="3">
    <location>
        <begin position="82"/>
        <end position="115"/>
    </location>
</feature>
<evidence type="ECO:0000313" key="5">
    <source>
        <dbReference type="Proteomes" id="UP000825935"/>
    </source>
</evidence>
<name>A0A8T2RYB4_CERRI</name>
<proteinExistence type="inferred from homology"/>
<sequence length="133" mass="14577">MESAKGGKSGRSKVARKKGVSKTIKDGLQFLVRRLARYLKKGCYAKRVGTASPVYLAATLEYLVAEKNRIIHHIQLAIRNDEELGKLLSGVTIAYDSVLPNILQVLLHKKTSSTRKMSAKPSKASKSPKKVSA</sequence>
<dbReference type="Gene3D" id="1.10.20.10">
    <property type="entry name" value="Histone, subunit A"/>
    <property type="match status" value="1"/>
</dbReference>
<dbReference type="PRINTS" id="PR00620">
    <property type="entry name" value="HISTONEH2A"/>
</dbReference>
<comment type="subunit">
    <text evidence="1">The nucleosome is a histone octamer containing two molecules each of H2A, H2B, H3 and H4 assembled in one H3-H4 heterotetramer and two H2A-H2B heterodimers. The octamer wraps approximately 147 bp of DNA.</text>
</comment>
<dbReference type="SUPFAM" id="SSF47113">
    <property type="entry name" value="Histone-fold"/>
    <property type="match status" value="1"/>
</dbReference>
<dbReference type="EMBL" id="CM035428">
    <property type="protein sequence ID" value="KAH7300851.1"/>
    <property type="molecule type" value="Genomic_DNA"/>
</dbReference>
<gene>
    <name evidence="4" type="ORF">KP509_23G000100</name>
</gene>
<keyword evidence="1" id="KW-0158">Chromosome</keyword>
<dbReference type="InterPro" id="IPR002119">
    <property type="entry name" value="Histone_H2A"/>
</dbReference>
<protein>
    <recommendedName>
        <fullName evidence="1">Histone H2A</fullName>
    </recommendedName>
</protein>
<dbReference type="InterPro" id="IPR032454">
    <property type="entry name" value="Histone_H2A_C"/>
</dbReference>
<dbReference type="GO" id="GO:0005634">
    <property type="term" value="C:nucleus"/>
    <property type="evidence" value="ECO:0007669"/>
    <property type="project" value="UniProtKB-SubCell"/>
</dbReference>
<evidence type="ECO:0000313" key="4">
    <source>
        <dbReference type="EMBL" id="KAH7300851.1"/>
    </source>
</evidence>